<accession>A0A074YT96</accession>
<dbReference type="RefSeq" id="XP_009178232.1">
    <property type="nucleotide sequence ID" value="XM_009179968.1"/>
</dbReference>
<dbReference type="GeneID" id="20326564"/>
<reference evidence="1 2" key="1">
    <citation type="submission" date="2013-11" db="EMBL/GenBank/DDBJ databases">
        <title>Opisthorchis viverrini - life in the bile duct.</title>
        <authorList>
            <person name="Young N.D."/>
            <person name="Nagarajan N."/>
            <person name="Lin S.J."/>
            <person name="Korhonen P.K."/>
            <person name="Jex A.R."/>
            <person name="Hall R.S."/>
            <person name="Safavi-Hemami H."/>
            <person name="Kaewkong W."/>
            <person name="Bertrand D."/>
            <person name="Gao S."/>
            <person name="Seet Q."/>
            <person name="Wongkham S."/>
            <person name="Teh B.T."/>
            <person name="Wongkham C."/>
            <person name="Intapan P.M."/>
            <person name="Maleewong W."/>
            <person name="Yang X."/>
            <person name="Hu M."/>
            <person name="Wang Z."/>
            <person name="Hofmann A."/>
            <person name="Sternberg P.W."/>
            <person name="Tan P."/>
            <person name="Wang J."/>
            <person name="Gasser R.B."/>
        </authorList>
    </citation>
    <scope>NUCLEOTIDE SEQUENCE [LARGE SCALE GENOMIC DNA]</scope>
</reference>
<dbReference type="AlphaFoldDB" id="A0A074YT96"/>
<dbReference type="EMBL" id="KL617857">
    <property type="protein sequence ID" value="KER18021.1"/>
    <property type="molecule type" value="Genomic_DNA"/>
</dbReference>
<keyword evidence="2" id="KW-1185">Reference proteome</keyword>
<proteinExistence type="predicted"/>
<dbReference type="KEGG" id="ovi:T265_12396"/>
<protein>
    <submittedName>
        <fullName evidence="1">Uncharacterized protein</fullName>
    </submittedName>
</protein>
<dbReference type="CTD" id="20326564"/>
<evidence type="ECO:0000313" key="1">
    <source>
        <dbReference type="EMBL" id="KER18021.1"/>
    </source>
</evidence>
<organism evidence="1 2">
    <name type="scientific">Opisthorchis viverrini</name>
    <name type="common">Southeast Asian liver fluke</name>
    <dbReference type="NCBI Taxonomy" id="6198"/>
    <lineage>
        <taxon>Eukaryota</taxon>
        <taxon>Metazoa</taxon>
        <taxon>Spiralia</taxon>
        <taxon>Lophotrochozoa</taxon>
        <taxon>Platyhelminthes</taxon>
        <taxon>Trematoda</taxon>
        <taxon>Digenea</taxon>
        <taxon>Opisthorchiida</taxon>
        <taxon>Opisthorchiata</taxon>
        <taxon>Opisthorchiidae</taxon>
        <taxon>Opisthorchis</taxon>
    </lineage>
</organism>
<sequence>MAVINDTFETAHTLLMEALAQQRPTEASNFAPNVTAFLSVANKIEPFYSETDADSVCVMFQHLRLFLKSD</sequence>
<dbReference type="Proteomes" id="UP000054324">
    <property type="component" value="Unassembled WGS sequence"/>
</dbReference>
<name>A0A074YT96_OPIVI</name>
<gene>
    <name evidence="1" type="ORF">T265_12396</name>
</gene>
<evidence type="ECO:0000313" key="2">
    <source>
        <dbReference type="Proteomes" id="UP000054324"/>
    </source>
</evidence>